<dbReference type="STRING" id="53345.LIU_13155"/>
<dbReference type="Gene3D" id="3.30.2310.20">
    <property type="entry name" value="RelE-like"/>
    <property type="match status" value="1"/>
</dbReference>
<dbReference type="EMBL" id="LEPB01000008">
    <property type="protein sequence ID" value="RCA09466.1"/>
    <property type="molecule type" value="Genomic_DNA"/>
</dbReference>
<name>A0A367CAC6_9ENTE</name>
<dbReference type="InterPro" id="IPR035093">
    <property type="entry name" value="RelE/ParE_toxin_dom_sf"/>
</dbReference>
<organism evidence="1 2">
    <name type="scientific">Enterococcus durans</name>
    <dbReference type="NCBI Taxonomy" id="53345"/>
    <lineage>
        <taxon>Bacteria</taxon>
        <taxon>Bacillati</taxon>
        <taxon>Bacillota</taxon>
        <taxon>Bacilli</taxon>
        <taxon>Lactobacillales</taxon>
        <taxon>Enterococcaceae</taxon>
        <taxon>Enterococcus</taxon>
    </lineage>
</organism>
<dbReference type="Proteomes" id="UP000252797">
    <property type="component" value="Unassembled WGS sequence"/>
</dbReference>
<evidence type="ECO:0000313" key="1">
    <source>
        <dbReference type="EMBL" id="RCA09466.1"/>
    </source>
</evidence>
<proteinExistence type="predicted"/>
<accession>A0A367CAC6</accession>
<evidence type="ECO:0008006" key="3">
    <source>
        <dbReference type="Google" id="ProtNLM"/>
    </source>
</evidence>
<sequence>MGYEIVPSKHVIKYLKKIKEKPLKEKFLNIIYDEIAINPYSGSQKTRDLSGIWSRGFTYAGTTYRIAYEIEENMVIPVLLCGTHENFYEQLKNIKG</sequence>
<evidence type="ECO:0000313" key="2">
    <source>
        <dbReference type="Proteomes" id="UP000252797"/>
    </source>
</evidence>
<dbReference type="AlphaFoldDB" id="A0A367CAC6"/>
<dbReference type="Pfam" id="PF15781">
    <property type="entry name" value="ParE-like_toxin"/>
    <property type="match status" value="1"/>
</dbReference>
<reference evidence="1 2" key="1">
    <citation type="submission" date="2015-06" db="EMBL/GenBank/DDBJ databases">
        <title>The Genome Sequence of Enterococcus durans 4EA1.</title>
        <authorList>
            <consortium name="The Broad Institute Genomics Platform"/>
            <consortium name="The Broad Institute Genome Sequencing Center for Infectious Disease"/>
            <person name="Earl A.M."/>
            <person name="Van Tyne D."/>
            <person name="Lebreton F."/>
            <person name="Saavedra J.T."/>
            <person name="Gilmore M.S."/>
            <person name="Manson Mcguire A."/>
            <person name="Clock S."/>
            <person name="Crupain M."/>
            <person name="Rangan U."/>
            <person name="Young S."/>
            <person name="Abouelleil A."/>
            <person name="Cao P."/>
            <person name="Chapman S.B."/>
            <person name="Griggs A."/>
            <person name="Priest M."/>
            <person name="Shea T."/>
            <person name="Wortman J."/>
            <person name="Nusbaum C."/>
            <person name="Birren B."/>
        </authorList>
    </citation>
    <scope>NUCLEOTIDE SEQUENCE [LARGE SCALE GENOMIC DNA]</scope>
    <source>
        <strain evidence="1 2">4EA1</strain>
    </source>
</reference>
<gene>
    <name evidence="1" type="ORF">EA71_03004</name>
</gene>
<dbReference type="RefSeq" id="WP_113846434.1">
    <property type="nucleotide sequence ID" value="NZ_LEPB01000008.1"/>
</dbReference>
<dbReference type="SUPFAM" id="SSF143011">
    <property type="entry name" value="RelE-like"/>
    <property type="match status" value="1"/>
</dbReference>
<comment type="caution">
    <text evidence="1">The sequence shown here is derived from an EMBL/GenBank/DDBJ whole genome shotgun (WGS) entry which is preliminary data.</text>
</comment>
<dbReference type="InterPro" id="IPR031552">
    <property type="entry name" value="ParE-like_toxin"/>
</dbReference>
<protein>
    <recommendedName>
        <fullName evidence="3">Type II toxin-antitoxin system RelE/ParE family toxin</fullName>
    </recommendedName>
</protein>